<keyword evidence="4" id="KW-0812">Transmembrane</keyword>
<feature type="transmembrane region" description="Helical" evidence="4">
    <location>
        <begin position="12"/>
        <end position="34"/>
    </location>
</feature>
<gene>
    <name evidence="7" type="ORF">SAMN02745163_03683</name>
</gene>
<dbReference type="Gene3D" id="3.30.450.20">
    <property type="entry name" value="PAS domain"/>
    <property type="match status" value="2"/>
</dbReference>
<dbReference type="SMART" id="SM00304">
    <property type="entry name" value="HAMP"/>
    <property type="match status" value="1"/>
</dbReference>
<dbReference type="CDD" id="cd06225">
    <property type="entry name" value="HAMP"/>
    <property type="match status" value="1"/>
</dbReference>
<dbReference type="PROSITE" id="PS50885">
    <property type="entry name" value="HAMP"/>
    <property type="match status" value="1"/>
</dbReference>
<name>A0A1M6RWC0_9CLOT</name>
<evidence type="ECO:0000313" key="7">
    <source>
        <dbReference type="EMBL" id="SHK36579.1"/>
    </source>
</evidence>
<dbReference type="SMART" id="SM00283">
    <property type="entry name" value="MA"/>
    <property type="match status" value="1"/>
</dbReference>
<dbReference type="EMBL" id="FQZB01000016">
    <property type="protein sequence ID" value="SHK36579.1"/>
    <property type="molecule type" value="Genomic_DNA"/>
</dbReference>
<dbReference type="Proteomes" id="UP000184310">
    <property type="component" value="Unassembled WGS sequence"/>
</dbReference>
<dbReference type="Pfam" id="PF00672">
    <property type="entry name" value="HAMP"/>
    <property type="match status" value="1"/>
</dbReference>
<dbReference type="PROSITE" id="PS50111">
    <property type="entry name" value="CHEMOTAXIS_TRANSDUC_2"/>
    <property type="match status" value="1"/>
</dbReference>
<dbReference type="STRING" id="1121302.SAMN02745163_03683"/>
<keyword evidence="4" id="KW-0472">Membrane</keyword>
<dbReference type="Pfam" id="PF00015">
    <property type="entry name" value="MCPsignal"/>
    <property type="match status" value="1"/>
</dbReference>
<evidence type="ECO:0000256" key="2">
    <source>
        <dbReference type="ARBA" id="ARBA00029447"/>
    </source>
</evidence>
<feature type="domain" description="Methyl-accepting transducer" evidence="5">
    <location>
        <begin position="391"/>
        <end position="641"/>
    </location>
</feature>
<evidence type="ECO:0000256" key="4">
    <source>
        <dbReference type="SAM" id="Phobius"/>
    </source>
</evidence>
<evidence type="ECO:0000259" key="6">
    <source>
        <dbReference type="PROSITE" id="PS50885"/>
    </source>
</evidence>
<sequence length="677" mass="74745">MQKNKFKWKNSLKFKLIIFINLILILTILIQGAFSISTNYKQSKNYYEQNSNANLKNGKDFIINFIEENKNILKSIGGNKNLVEKVTSDEASKSLMIDSLKSIKESNSKVLSAYFASEDRKTYLIYPEVDIKAPEKDDNTEDIPTPSDMGNYGKIAMESKSAVVTPTYYDKRFKKFMISIFMGVKNSDNTNSIIGVDLDLSVLNENMSDFKFGQTGTFSVVDAKGYTIADTNKELTGKKINIASVIKNLNSNNTISYDENINGVNKKITITPVIDKQIYIVTTINNQEITKTSMELLIRVIIYSLIIIILSFVIVSIFVRKVTTNIKALSDDMVSIGNGDLTIRSKVVANDEIGILSGAFNKMIDDLNILVSKNTEASSSIKENTSNMSQNFNQSVEIITEVTASITEIARTSENQTSEINDILSENESLNKAIKNVSDNITSIKQICDNAKLVVDSGLNTVDNLINTTEENNIVLKSVTHNMNEVISSSKEINSFVEVIKSIAEQTNLLSLNASIESARAGEAGKGFAVVANEIRNLADESSKATEEIKLMIDNMNNKTSSIQVEVSSIKNAIEKQNNAVEDTKCRFKDTADLILNLNSAVNTIASLNESMVKIKELISVKLDSLASGIEESSAATEEISASSEEQLSIMEVLGRMTEDLSNLSQELSESISKFKL</sequence>
<accession>A0A1M6RWC0</accession>
<dbReference type="PANTHER" id="PTHR32089:SF112">
    <property type="entry name" value="LYSOZYME-LIKE PROTEIN-RELATED"/>
    <property type="match status" value="1"/>
</dbReference>
<feature type="transmembrane region" description="Helical" evidence="4">
    <location>
        <begin position="296"/>
        <end position="319"/>
    </location>
</feature>
<dbReference type="Gene3D" id="1.10.8.500">
    <property type="entry name" value="HAMP domain in histidine kinase"/>
    <property type="match status" value="1"/>
</dbReference>
<keyword evidence="4" id="KW-1133">Transmembrane helix</keyword>
<keyword evidence="1 3" id="KW-0807">Transducer</keyword>
<evidence type="ECO:0000259" key="5">
    <source>
        <dbReference type="PROSITE" id="PS50111"/>
    </source>
</evidence>
<reference evidence="7 8" key="1">
    <citation type="submission" date="2016-11" db="EMBL/GenBank/DDBJ databases">
        <authorList>
            <person name="Jaros S."/>
            <person name="Januszkiewicz K."/>
            <person name="Wedrychowicz H."/>
        </authorList>
    </citation>
    <scope>NUCLEOTIDE SEQUENCE [LARGE SCALE GENOMIC DNA]</scope>
    <source>
        <strain evidence="7 8">DSM 21758</strain>
    </source>
</reference>
<dbReference type="PANTHER" id="PTHR32089">
    <property type="entry name" value="METHYL-ACCEPTING CHEMOTAXIS PROTEIN MCPB"/>
    <property type="match status" value="1"/>
</dbReference>
<dbReference type="AlphaFoldDB" id="A0A1M6RWC0"/>
<keyword evidence="8" id="KW-1185">Reference proteome</keyword>
<dbReference type="SUPFAM" id="SSF58104">
    <property type="entry name" value="Methyl-accepting chemotaxis protein (MCP) signaling domain"/>
    <property type="match status" value="1"/>
</dbReference>
<dbReference type="OrthoDB" id="13222at2"/>
<dbReference type="GO" id="GO:0016020">
    <property type="term" value="C:membrane"/>
    <property type="evidence" value="ECO:0007669"/>
    <property type="project" value="InterPro"/>
</dbReference>
<dbReference type="GO" id="GO:0007165">
    <property type="term" value="P:signal transduction"/>
    <property type="evidence" value="ECO:0007669"/>
    <property type="project" value="UniProtKB-KW"/>
</dbReference>
<dbReference type="RefSeq" id="WP_072991441.1">
    <property type="nucleotide sequence ID" value="NZ_FQZB01000016.1"/>
</dbReference>
<proteinExistence type="inferred from homology"/>
<evidence type="ECO:0000313" key="8">
    <source>
        <dbReference type="Proteomes" id="UP000184310"/>
    </source>
</evidence>
<comment type="similarity">
    <text evidence="2">Belongs to the methyl-accepting chemotaxis (MCP) protein family.</text>
</comment>
<protein>
    <submittedName>
        <fullName evidence="7">HAMP domain-containing protein</fullName>
    </submittedName>
</protein>
<evidence type="ECO:0000256" key="3">
    <source>
        <dbReference type="PROSITE-ProRule" id="PRU00284"/>
    </source>
</evidence>
<dbReference type="InterPro" id="IPR004089">
    <property type="entry name" value="MCPsignal_dom"/>
</dbReference>
<evidence type="ECO:0000256" key="1">
    <source>
        <dbReference type="ARBA" id="ARBA00023224"/>
    </source>
</evidence>
<dbReference type="InterPro" id="IPR003660">
    <property type="entry name" value="HAMP_dom"/>
</dbReference>
<dbReference type="Gene3D" id="1.10.287.950">
    <property type="entry name" value="Methyl-accepting chemotaxis protein"/>
    <property type="match status" value="1"/>
</dbReference>
<organism evidence="7 8">
    <name type="scientific">Clostridium cavendishii DSM 21758</name>
    <dbReference type="NCBI Taxonomy" id="1121302"/>
    <lineage>
        <taxon>Bacteria</taxon>
        <taxon>Bacillati</taxon>
        <taxon>Bacillota</taxon>
        <taxon>Clostridia</taxon>
        <taxon>Eubacteriales</taxon>
        <taxon>Clostridiaceae</taxon>
        <taxon>Clostridium</taxon>
    </lineage>
</organism>
<feature type="domain" description="HAMP" evidence="6">
    <location>
        <begin position="320"/>
        <end position="372"/>
    </location>
</feature>